<proteinExistence type="predicted"/>
<dbReference type="KEGG" id="ptm:GSPATT00025623001"/>
<dbReference type="EMBL" id="CT868670">
    <property type="protein sequence ID" value="CAK92887.1"/>
    <property type="molecule type" value="Genomic_DNA"/>
</dbReference>
<keyword evidence="1" id="KW-0812">Transmembrane</keyword>
<sequence>MKPLSQEDQITFMYKDFRMFMKIKYIYMLFMINMHEENKSFYFLSCYKPLKKQQLNCYIYYYWDQITYIAKDYFIEISNLITFLTDFLGLSLIAVFEFFKRRFS</sequence>
<dbReference type="RefSeq" id="XP_001460284.1">
    <property type="nucleotide sequence ID" value="XM_001460247.1"/>
</dbReference>
<keyword evidence="3" id="KW-1185">Reference proteome</keyword>
<dbReference type="HOGENOM" id="CLU_2255414_0_0_1"/>
<evidence type="ECO:0000313" key="2">
    <source>
        <dbReference type="EMBL" id="CAK92887.1"/>
    </source>
</evidence>
<dbReference type="InParanoid" id="A0EC70"/>
<keyword evidence="1" id="KW-1133">Transmembrane helix</keyword>
<evidence type="ECO:0000313" key="3">
    <source>
        <dbReference type="Proteomes" id="UP000000600"/>
    </source>
</evidence>
<protein>
    <submittedName>
        <fullName evidence="2">Uncharacterized protein</fullName>
    </submittedName>
</protein>
<organism evidence="2 3">
    <name type="scientific">Paramecium tetraurelia</name>
    <dbReference type="NCBI Taxonomy" id="5888"/>
    <lineage>
        <taxon>Eukaryota</taxon>
        <taxon>Sar</taxon>
        <taxon>Alveolata</taxon>
        <taxon>Ciliophora</taxon>
        <taxon>Intramacronucleata</taxon>
        <taxon>Oligohymenophorea</taxon>
        <taxon>Peniculida</taxon>
        <taxon>Parameciidae</taxon>
        <taxon>Paramecium</taxon>
    </lineage>
</organism>
<dbReference type="AlphaFoldDB" id="A0EC70"/>
<accession>A0EC70</accession>
<feature type="transmembrane region" description="Helical" evidence="1">
    <location>
        <begin position="80"/>
        <end position="99"/>
    </location>
</feature>
<keyword evidence="1" id="KW-0472">Membrane</keyword>
<evidence type="ECO:0000256" key="1">
    <source>
        <dbReference type="SAM" id="Phobius"/>
    </source>
</evidence>
<dbReference type="Proteomes" id="UP000000600">
    <property type="component" value="Unassembled WGS sequence"/>
</dbReference>
<gene>
    <name evidence="2" type="ORF">GSPATT00025623001</name>
</gene>
<name>A0EC70_PARTE</name>
<reference evidence="2 3" key="1">
    <citation type="journal article" date="2006" name="Nature">
        <title>Global trends of whole-genome duplications revealed by the ciliate Paramecium tetraurelia.</title>
        <authorList>
            <consortium name="Genoscope"/>
            <person name="Aury J.-M."/>
            <person name="Jaillon O."/>
            <person name="Duret L."/>
            <person name="Noel B."/>
            <person name="Jubin C."/>
            <person name="Porcel B.M."/>
            <person name="Segurens B."/>
            <person name="Daubin V."/>
            <person name="Anthouard V."/>
            <person name="Aiach N."/>
            <person name="Arnaiz O."/>
            <person name="Billaut A."/>
            <person name="Beisson J."/>
            <person name="Blanc I."/>
            <person name="Bouhouche K."/>
            <person name="Camara F."/>
            <person name="Duharcourt S."/>
            <person name="Guigo R."/>
            <person name="Gogendeau D."/>
            <person name="Katinka M."/>
            <person name="Keller A.-M."/>
            <person name="Kissmehl R."/>
            <person name="Klotz C."/>
            <person name="Koll F."/>
            <person name="Le Moue A."/>
            <person name="Lepere C."/>
            <person name="Malinsky S."/>
            <person name="Nowacki M."/>
            <person name="Nowak J.K."/>
            <person name="Plattner H."/>
            <person name="Poulain J."/>
            <person name="Ruiz F."/>
            <person name="Serrano V."/>
            <person name="Zagulski M."/>
            <person name="Dessen P."/>
            <person name="Betermier M."/>
            <person name="Weissenbach J."/>
            <person name="Scarpelli C."/>
            <person name="Schachter V."/>
            <person name="Sperling L."/>
            <person name="Meyer E."/>
            <person name="Cohen J."/>
            <person name="Wincker P."/>
        </authorList>
    </citation>
    <scope>NUCLEOTIDE SEQUENCE [LARGE SCALE GENOMIC DNA]</scope>
    <source>
        <strain evidence="2 3">Stock d4-2</strain>
    </source>
</reference>
<dbReference type="GeneID" id="5046069"/>